<evidence type="ECO:0000256" key="2">
    <source>
        <dbReference type="SAM" id="SignalP"/>
    </source>
</evidence>
<dbReference type="SUPFAM" id="SSF50891">
    <property type="entry name" value="Cyclophilin-like"/>
    <property type="match status" value="1"/>
</dbReference>
<feature type="region of interest" description="Disordered" evidence="1">
    <location>
        <begin position="27"/>
        <end position="52"/>
    </location>
</feature>
<dbReference type="Gene3D" id="2.40.100.20">
    <property type="match status" value="1"/>
</dbReference>
<dbReference type="RefSeq" id="WP_007870932.1">
    <property type="nucleotide sequence ID" value="NZ_CABJDD010000004.1"/>
</dbReference>
<gene>
    <name evidence="4" type="ORF">GPL26_27595</name>
</gene>
<feature type="signal peptide" evidence="2">
    <location>
        <begin position="1"/>
        <end position="25"/>
    </location>
</feature>
<reference evidence="4" key="1">
    <citation type="journal article" date="2021" name="Gut Microbes">
        <title>A synthetic consortium of 100 gut commensals modulates the composition and function in a colon model of the microbiome of elderly subjects.</title>
        <authorList>
            <person name="Perez M."/>
            <person name="Ntemiri A."/>
            <person name="Tan H."/>
            <person name="Harris H.M.B."/>
            <person name="Roager H.M."/>
            <person name="Ribiere C."/>
            <person name="O'Toole P.W."/>
        </authorList>
    </citation>
    <scope>NUCLEOTIDE SEQUENCE</scope>
    <source>
        <strain evidence="4">MCC335</strain>
    </source>
</reference>
<evidence type="ECO:0000256" key="1">
    <source>
        <dbReference type="SAM" id="MobiDB-lite"/>
    </source>
</evidence>
<keyword evidence="2" id="KW-0732">Signal</keyword>
<evidence type="ECO:0000313" key="5">
    <source>
        <dbReference type="Proteomes" id="UP000708338"/>
    </source>
</evidence>
<evidence type="ECO:0000313" key="4">
    <source>
        <dbReference type="EMBL" id="MBT9813344.1"/>
    </source>
</evidence>
<dbReference type="AlphaFoldDB" id="A0AA41FKM6"/>
<sequence length="174" mass="18999">MKMVRMLVGMLGGMALMLSACGSQADQVQESEKGSSNSVPATGTYPDGSTPQFSGKRLRLTVDGNEVIIAMYDNTAADAYLERLPLDNVEFYDLSGIEKPARNDGAPFSIADEDPGYDPVTGEMVIYRPWGSFTIFYEDFRHSNELVPLGVVESGLEVLSGEEDDFTGTIEFME</sequence>
<name>A0AA41FKM6_9FIRM</name>
<feature type="chain" id="PRO_5041467747" description="Cyclophilin-like domain-containing protein" evidence="2">
    <location>
        <begin position="26"/>
        <end position="174"/>
    </location>
</feature>
<accession>A0AA41FKM6</accession>
<organism evidence="4 5">
    <name type="scientific">Enterocloster citroniae</name>
    <dbReference type="NCBI Taxonomy" id="358743"/>
    <lineage>
        <taxon>Bacteria</taxon>
        <taxon>Bacillati</taxon>
        <taxon>Bacillota</taxon>
        <taxon>Clostridia</taxon>
        <taxon>Lachnospirales</taxon>
        <taxon>Lachnospiraceae</taxon>
        <taxon>Enterocloster</taxon>
    </lineage>
</organism>
<dbReference type="Pfam" id="PF18050">
    <property type="entry name" value="Cyclophil_like2"/>
    <property type="match status" value="1"/>
</dbReference>
<feature type="domain" description="Cyclophilin-like" evidence="3">
    <location>
        <begin position="60"/>
        <end position="171"/>
    </location>
</feature>
<protein>
    <recommendedName>
        <fullName evidence="3">Cyclophilin-like domain-containing protein</fullName>
    </recommendedName>
</protein>
<proteinExistence type="predicted"/>
<evidence type="ECO:0000259" key="3">
    <source>
        <dbReference type="Pfam" id="PF18050"/>
    </source>
</evidence>
<dbReference type="InterPro" id="IPR029000">
    <property type="entry name" value="Cyclophilin-like_dom_sf"/>
</dbReference>
<dbReference type="PROSITE" id="PS51257">
    <property type="entry name" value="PROKAR_LIPOPROTEIN"/>
    <property type="match status" value="1"/>
</dbReference>
<dbReference type="InterPro" id="IPR041183">
    <property type="entry name" value="Cyclophilin-like"/>
</dbReference>
<dbReference type="EMBL" id="WQPS01000125">
    <property type="protein sequence ID" value="MBT9813344.1"/>
    <property type="molecule type" value="Genomic_DNA"/>
</dbReference>
<comment type="caution">
    <text evidence="4">The sequence shown here is derived from an EMBL/GenBank/DDBJ whole genome shotgun (WGS) entry which is preliminary data.</text>
</comment>
<dbReference type="Proteomes" id="UP000708338">
    <property type="component" value="Unassembled WGS sequence"/>
</dbReference>